<dbReference type="EMBL" id="KE674738">
    <property type="protein sequence ID" value="ERE76164.1"/>
    <property type="molecule type" value="Genomic_DNA"/>
</dbReference>
<evidence type="ECO:0000313" key="2">
    <source>
        <dbReference type="Proteomes" id="UP000030759"/>
    </source>
</evidence>
<dbReference type="Proteomes" id="UP000030759">
    <property type="component" value="Unassembled WGS sequence"/>
</dbReference>
<keyword evidence="1" id="KW-0560">Oxidoreductase</keyword>
<evidence type="ECO:0000313" key="1">
    <source>
        <dbReference type="EMBL" id="ERE76164.1"/>
    </source>
</evidence>
<accession>A0A061I8B9</accession>
<proteinExistence type="predicted"/>
<protein>
    <submittedName>
        <fullName evidence="1">Succinate dehydrogenase [ubiquinone] cytochrome b small subunit</fullName>
        <ecNumber evidence="1">1.3.5.1</ecNumber>
    </submittedName>
</protein>
<organism evidence="1 2">
    <name type="scientific">Cricetulus griseus</name>
    <name type="common">Chinese hamster</name>
    <name type="synonym">Cricetulus barabensis griseus</name>
    <dbReference type="NCBI Taxonomy" id="10029"/>
    <lineage>
        <taxon>Eukaryota</taxon>
        <taxon>Metazoa</taxon>
        <taxon>Chordata</taxon>
        <taxon>Craniata</taxon>
        <taxon>Vertebrata</taxon>
        <taxon>Euteleostomi</taxon>
        <taxon>Mammalia</taxon>
        <taxon>Eutheria</taxon>
        <taxon>Euarchontoglires</taxon>
        <taxon>Glires</taxon>
        <taxon>Rodentia</taxon>
        <taxon>Myomorpha</taxon>
        <taxon>Muroidea</taxon>
        <taxon>Cricetidae</taxon>
        <taxon>Cricetinae</taxon>
        <taxon>Cricetulus</taxon>
    </lineage>
</organism>
<keyword evidence="1" id="KW-0830">Ubiquinone</keyword>
<dbReference type="GO" id="GO:0008177">
    <property type="term" value="F:succinate dehydrogenase (quinone) activity"/>
    <property type="evidence" value="ECO:0007669"/>
    <property type="project" value="UniProtKB-EC"/>
</dbReference>
<dbReference type="AlphaFoldDB" id="A0A061I8B9"/>
<name>A0A061I8B9_CRIGR</name>
<dbReference type="EC" id="1.3.5.1" evidence="1"/>
<sequence length="73" mass="8030">MAVLLKLGVLCSGQGGRALLLRSRVVKPAYVSAFLQDQPTPGWHGTQHIHLSPSYHSTCVHLPETRLTLERLS</sequence>
<gene>
    <name evidence="1" type="ORF">H671_4g12050</name>
</gene>
<reference evidence="2" key="1">
    <citation type="journal article" date="2013" name="Nat. Biotechnol.">
        <title>Chinese hamster genome sequenced from sorted chromosomes.</title>
        <authorList>
            <person name="Brinkrolf K."/>
            <person name="Rupp O."/>
            <person name="Laux H."/>
            <person name="Kollin F."/>
            <person name="Ernst W."/>
            <person name="Linke B."/>
            <person name="Kofler R."/>
            <person name="Romand S."/>
            <person name="Hesse F."/>
            <person name="Budach W.E."/>
            <person name="Galosy S."/>
            <person name="Muller D."/>
            <person name="Noll T."/>
            <person name="Wienberg J."/>
            <person name="Jostock T."/>
            <person name="Leonard M."/>
            <person name="Grillari J."/>
            <person name="Tauch A."/>
            <person name="Goesmann A."/>
            <person name="Helk B."/>
            <person name="Mott J.E."/>
            <person name="Puhler A."/>
            <person name="Borth N."/>
        </authorList>
    </citation>
    <scope>NUCLEOTIDE SEQUENCE [LARGE SCALE GENOMIC DNA]</scope>
    <source>
        <strain evidence="2">17A/GY</strain>
    </source>
</reference>